<evidence type="ECO:0000256" key="7">
    <source>
        <dbReference type="SAM" id="Phobius"/>
    </source>
</evidence>
<dbReference type="InterPro" id="IPR007829">
    <property type="entry name" value="TM2"/>
</dbReference>
<dbReference type="Gene3D" id="3.30.700.10">
    <property type="entry name" value="Glycoprotein, Type 4 Pilin"/>
    <property type="match status" value="1"/>
</dbReference>
<evidence type="ECO:0000256" key="2">
    <source>
        <dbReference type="ARBA" id="ARBA00005233"/>
    </source>
</evidence>
<evidence type="ECO:0000313" key="10">
    <source>
        <dbReference type="Proteomes" id="UP000275199"/>
    </source>
</evidence>
<feature type="transmembrane region" description="Helical" evidence="7">
    <location>
        <begin position="48"/>
        <end position="67"/>
    </location>
</feature>
<feature type="transmembrane region" description="Helical" evidence="7">
    <location>
        <begin position="73"/>
        <end position="98"/>
    </location>
</feature>
<proteinExistence type="inferred from homology"/>
<comment type="subcellular location">
    <subcellularLocation>
        <location evidence="1">Membrane</location>
        <topology evidence="1">Multi-pass membrane protein</topology>
    </subcellularLocation>
</comment>
<keyword evidence="10" id="KW-1185">Reference proteome</keyword>
<name>A0ABX9XFZ2_9PSED</name>
<evidence type="ECO:0000313" key="9">
    <source>
        <dbReference type="EMBL" id="ROZ81672.1"/>
    </source>
</evidence>
<reference evidence="9 10" key="1">
    <citation type="submission" date="2018-11" db="EMBL/GenBank/DDBJ databases">
        <authorList>
            <person name="Jang G.I."/>
            <person name="Hwang C.Y."/>
        </authorList>
    </citation>
    <scope>NUCLEOTIDE SEQUENCE [LARGE SCALE GENOMIC DNA]</scope>
    <source>
        <strain evidence="9 10">SSM26</strain>
    </source>
</reference>
<dbReference type="SUPFAM" id="SSF54523">
    <property type="entry name" value="Pili subunits"/>
    <property type="match status" value="1"/>
</dbReference>
<gene>
    <name evidence="9" type="ORF">EF096_16945</name>
</gene>
<keyword evidence="4 7" id="KW-1133">Transmembrane helix</keyword>
<feature type="transmembrane region" description="Helical" evidence="7">
    <location>
        <begin position="119"/>
        <end position="147"/>
    </location>
</feature>
<dbReference type="Pfam" id="PF00114">
    <property type="entry name" value="Pilin"/>
    <property type="match status" value="1"/>
</dbReference>
<dbReference type="Proteomes" id="UP000275199">
    <property type="component" value="Unassembled WGS sequence"/>
</dbReference>
<comment type="caution">
    <text evidence="9">The sequence shown here is derived from an EMBL/GenBank/DDBJ whole genome shotgun (WGS) entry which is preliminary data.</text>
</comment>
<dbReference type="EMBL" id="RKKU01000028">
    <property type="protein sequence ID" value="ROZ81672.1"/>
    <property type="molecule type" value="Genomic_DNA"/>
</dbReference>
<evidence type="ECO:0000256" key="4">
    <source>
        <dbReference type="ARBA" id="ARBA00022989"/>
    </source>
</evidence>
<evidence type="ECO:0000256" key="1">
    <source>
        <dbReference type="ARBA" id="ARBA00004141"/>
    </source>
</evidence>
<keyword evidence="3 7" id="KW-0812">Transmembrane</keyword>
<keyword evidence="5 7" id="KW-0472">Membrane</keyword>
<protein>
    <recommendedName>
        <fullName evidence="6">Pilin</fullName>
    </recommendedName>
</protein>
<evidence type="ECO:0000256" key="6">
    <source>
        <dbReference type="ARBA" id="ARBA00029638"/>
    </source>
</evidence>
<evidence type="ECO:0000256" key="5">
    <source>
        <dbReference type="ARBA" id="ARBA00023136"/>
    </source>
</evidence>
<comment type="similarity">
    <text evidence="2">Belongs to the N-Me-Phe pilin family.</text>
</comment>
<evidence type="ECO:0000259" key="8">
    <source>
        <dbReference type="Pfam" id="PF05154"/>
    </source>
</evidence>
<evidence type="ECO:0000256" key="3">
    <source>
        <dbReference type="ARBA" id="ARBA00022692"/>
    </source>
</evidence>
<dbReference type="InterPro" id="IPR045584">
    <property type="entry name" value="Pilin-like"/>
</dbReference>
<organism evidence="9 10">
    <name type="scientific">Pseudomonas neustonica</name>
    <dbReference type="NCBI Taxonomy" id="2487346"/>
    <lineage>
        <taxon>Bacteria</taxon>
        <taxon>Pseudomonadati</taxon>
        <taxon>Pseudomonadota</taxon>
        <taxon>Gammaproteobacteria</taxon>
        <taxon>Pseudomonadales</taxon>
        <taxon>Pseudomonadaceae</taxon>
        <taxon>Pseudomonas</taxon>
    </lineage>
</organism>
<dbReference type="InterPro" id="IPR001082">
    <property type="entry name" value="Pilin"/>
</dbReference>
<accession>A0ABX9XFZ2</accession>
<feature type="domain" description="TM2" evidence="8">
    <location>
        <begin position="45"/>
        <end position="93"/>
    </location>
</feature>
<dbReference type="Pfam" id="PF05154">
    <property type="entry name" value="TM2"/>
    <property type="match status" value="1"/>
</dbReference>
<sequence>MSMDSKGVDLVQGGMVSCRACKKDIHSSAAVCPNCGLQRRSSRYKNKFVAAFFAFFLGAFGAHRFYLGQWWGVFYLLFFWLWLPGLVAFVEFIYFLVCDSKKWDEKYNEGMPAGPNERVSGGLIAVLMVFSLFFLISMIGILAAIALPAYHEYTVRAKLAESHNAARVVMQGVELYVNENRQWPSALADIELYADIETPLVESVIVRPEVVYVQPSQAVGVEGAIIYVASATEAGISWSCKESTVKPQYLPPECRP</sequence>